<dbReference type="GeneID" id="5326026"/>
<dbReference type="eggNOG" id="arCOG01220">
    <property type="taxonomic scope" value="Archaea"/>
</dbReference>
<dbReference type="AlphaFoldDB" id="A6UP01"/>
<organism evidence="1 2">
    <name type="scientific">Methanococcus vannielii (strain ATCC 35089 / DSM 1224 / JCM 13029 / OCM 148 / SB)</name>
    <dbReference type="NCBI Taxonomy" id="406327"/>
    <lineage>
        <taxon>Archaea</taxon>
        <taxon>Methanobacteriati</taxon>
        <taxon>Methanobacteriota</taxon>
        <taxon>Methanomada group</taxon>
        <taxon>Methanococci</taxon>
        <taxon>Methanococcales</taxon>
        <taxon>Methanococcaceae</taxon>
        <taxon>Methanococcus</taxon>
    </lineage>
</organism>
<keyword evidence="2" id="KW-1185">Reference proteome</keyword>
<dbReference type="GO" id="GO:0032259">
    <property type="term" value="P:methylation"/>
    <property type="evidence" value="ECO:0007669"/>
    <property type="project" value="UniProtKB-KW"/>
</dbReference>
<accession>A6UP01</accession>
<evidence type="ECO:0000313" key="2">
    <source>
        <dbReference type="Proteomes" id="UP000001107"/>
    </source>
</evidence>
<protein>
    <submittedName>
        <fullName evidence="1">RNA methyltransferase related protein</fullName>
    </submittedName>
</protein>
<keyword evidence="1" id="KW-0489">Methyltransferase</keyword>
<dbReference type="InterPro" id="IPR029063">
    <property type="entry name" value="SAM-dependent_MTases_sf"/>
</dbReference>
<dbReference type="GO" id="GO:0008168">
    <property type="term" value="F:methyltransferase activity"/>
    <property type="evidence" value="ECO:0007669"/>
    <property type="project" value="UniProtKB-KW"/>
</dbReference>
<dbReference type="STRING" id="406327.Mevan_0314"/>
<dbReference type="SUPFAM" id="SSF53335">
    <property type="entry name" value="S-adenosyl-L-methionine-dependent methyltransferases"/>
    <property type="match status" value="1"/>
</dbReference>
<dbReference type="Proteomes" id="UP000001107">
    <property type="component" value="Chromosome"/>
</dbReference>
<reference evidence="1" key="1">
    <citation type="submission" date="2007-06" db="EMBL/GenBank/DDBJ databases">
        <title>Complete sequence of Methanococcus vannielii SB.</title>
        <authorList>
            <consortium name="US DOE Joint Genome Institute"/>
            <person name="Copeland A."/>
            <person name="Lucas S."/>
            <person name="Lapidus A."/>
            <person name="Barry K."/>
            <person name="Glavina del Rio T."/>
            <person name="Dalin E."/>
            <person name="Tice H."/>
            <person name="Pitluck S."/>
            <person name="Chain P."/>
            <person name="Malfatti S."/>
            <person name="Shin M."/>
            <person name="Vergez L."/>
            <person name="Schmutz J."/>
            <person name="Larimer F."/>
            <person name="Land M."/>
            <person name="Hauser L."/>
            <person name="Kyrpides N."/>
            <person name="Anderson I."/>
            <person name="Sieprawska-Lupa M."/>
            <person name="Whitman W.B."/>
            <person name="Richardson P."/>
        </authorList>
    </citation>
    <scope>NUCLEOTIDE SEQUENCE [LARGE SCALE GENOMIC DNA]</scope>
    <source>
        <strain evidence="1">SB</strain>
    </source>
</reference>
<proteinExistence type="predicted"/>
<dbReference type="EMBL" id="CP000742">
    <property type="protein sequence ID" value="ABR54223.1"/>
    <property type="molecule type" value="Genomic_DNA"/>
</dbReference>
<gene>
    <name evidence="1" type="ordered locus">Mevan_0314</name>
</gene>
<sequence length="293" mass="33223">MISRREVIEKLNHYRPCNDCNTPIFKNKPLNELELVNRKRKCVCGKVQIDDVMIDILNVMMDFGEIEKNTDSICLKDAGTPLIEIGYPLKYLPSLLENELIIMNNVSRKCAEEIIKIPEVKGVISKQSRDNFEISDNSNEVNELLAGNDFRCDVFILKSISNCVMVCKNQSKVHIEFPRLFNPKIAKVDSLNLKEKVVLDGFCGSGTLGMAALKKGAEKVIFSDINKNALDDVIYNLKLNFGDDVFDKVEIIHSDFLELDVTCDVCFIDLFPHMNAINFIEKAKKISKQVVII</sequence>
<dbReference type="OrthoDB" id="134019at2157"/>
<dbReference type="CDD" id="cd02440">
    <property type="entry name" value="AdoMet_MTases"/>
    <property type="match status" value="1"/>
</dbReference>
<keyword evidence="1" id="KW-0808">Transferase</keyword>
<dbReference type="Pfam" id="PF03602">
    <property type="entry name" value="Cons_hypoth95"/>
    <property type="match status" value="1"/>
</dbReference>
<dbReference type="RefSeq" id="WP_011972126.1">
    <property type="nucleotide sequence ID" value="NC_009634.1"/>
</dbReference>
<name>A6UP01_METVS</name>
<dbReference type="KEGG" id="mvn:Mevan_0314"/>
<dbReference type="Gene3D" id="3.40.50.150">
    <property type="entry name" value="Vaccinia Virus protein VP39"/>
    <property type="match status" value="1"/>
</dbReference>
<evidence type="ECO:0000313" key="1">
    <source>
        <dbReference type="EMBL" id="ABR54223.1"/>
    </source>
</evidence>
<dbReference type="HOGENOM" id="CLU_069059_0_0_2"/>